<evidence type="ECO:0000313" key="3">
    <source>
        <dbReference type="Proteomes" id="UP001465755"/>
    </source>
</evidence>
<gene>
    <name evidence="2" type="ORF">WJX73_010209</name>
</gene>
<evidence type="ECO:0000256" key="1">
    <source>
        <dbReference type="ARBA" id="ARBA00004430"/>
    </source>
</evidence>
<comment type="caution">
    <text evidence="2">The sequence shown here is derived from an EMBL/GenBank/DDBJ whole genome shotgun (WGS) entry which is preliminary data.</text>
</comment>
<dbReference type="Proteomes" id="UP001465755">
    <property type="component" value="Unassembled WGS sequence"/>
</dbReference>
<protein>
    <recommendedName>
        <fullName evidence="4">F-box domain-containing protein</fullName>
    </recommendedName>
</protein>
<dbReference type="InterPro" id="IPR032675">
    <property type="entry name" value="LRR_dom_sf"/>
</dbReference>
<name>A0AAW1NLZ1_9CHLO</name>
<organism evidence="2 3">
    <name type="scientific">Symbiochloris irregularis</name>
    <dbReference type="NCBI Taxonomy" id="706552"/>
    <lineage>
        <taxon>Eukaryota</taxon>
        <taxon>Viridiplantae</taxon>
        <taxon>Chlorophyta</taxon>
        <taxon>core chlorophytes</taxon>
        <taxon>Trebouxiophyceae</taxon>
        <taxon>Trebouxiales</taxon>
        <taxon>Trebouxiaceae</taxon>
        <taxon>Symbiochloris</taxon>
    </lineage>
</organism>
<dbReference type="GO" id="GO:0005930">
    <property type="term" value="C:axoneme"/>
    <property type="evidence" value="ECO:0007669"/>
    <property type="project" value="UniProtKB-SubCell"/>
</dbReference>
<dbReference type="SUPFAM" id="SSF52058">
    <property type="entry name" value="L domain-like"/>
    <property type="match status" value="1"/>
</dbReference>
<dbReference type="Gene3D" id="3.80.10.10">
    <property type="entry name" value="Ribonuclease Inhibitor"/>
    <property type="match status" value="1"/>
</dbReference>
<reference evidence="2 3" key="1">
    <citation type="journal article" date="2024" name="Nat. Commun.">
        <title>Phylogenomics reveals the evolutionary origins of lichenization in chlorophyte algae.</title>
        <authorList>
            <person name="Puginier C."/>
            <person name="Libourel C."/>
            <person name="Otte J."/>
            <person name="Skaloud P."/>
            <person name="Haon M."/>
            <person name="Grisel S."/>
            <person name="Petersen M."/>
            <person name="Berrin J.G."/>
            <person name="Delaux P.M."/>
            <person name="Dal Grande F."/>
            <person name="Keller J."/>
        </authorList>
    </citation>
    <scope>NUCLEOTIDE SEQUENCE [LARGE SCALE GENOMIC DNA]</scope>
    <source>
        <strain evidence="2 3">SAG 2036</strain>
    </source>
</reference>
<dbReference type="EMBL" id="JALJOQ010000291">
    <property type="protein sequence ID" value="KAK9785785.1"/>
    <property type="molecule type" value="Genomic_DNA"/>
</dbReference>
<accession>A0AAW1NLZ1</accession>
<keyword evidence="3" id="KW-1185">Reference proteome</keyword>
<sequence>MVTTRRYREDYGAAYAGLQDLPQEVLELVLLHLQDSRAMAVVRVVCKSLALAGKAAVRRACKRDLTARGLQRYLPQFNCLVELQLSSPLSARHASLLVQLTSLNLQGSRYQQECSALASLTRVAELRAACGLQNTEDLTALMQLTRLVYKSSDRKSEPIQSDPLAQLRHLELMNLDVSQIASLSLAAQSSGLTGLTALSFHCAPSNLCPTGDATTARVITAPAPHLRELHLDFFTAPIKVPSLSSCANFGAHLTSLTLRGGPPHPLDQELAWCFFSDSQDLAGLTQLLAALPQLANILENGVRVLEERGDTSALYASARWGIKWHSSTAGRGWHANRKRGPCYLGCDDSQSW</sequence>
<comment type="subcellular location">
    <subcellularLocation>
        <location evidence="1">Cytoplasm</location>
        <location evidence="1">Cytoskeleton</location>
        <location evidence="1">Cilium axoneme</location>
    </subcellularLocation>
</comment>
<proteinExistence type="predicted"/>
<evidence type="ECO:0008006" key="4">
    <source>
        <dbReference type="Google" id="ProtNLM"/>
    </source>
</evidence>
<dbReference type="AlphaFoldDB" id="A0AAW1NLZ1"/>
<evidence type="ECO:0000313" key="2">
    <source>
        <dbReference type="EMBL" id="KAK9785785.1"/>
    </source>
</evidence>